<dbReference type="InterPro" id="IPR050275">
    <property type="entry name" value="PGM_Phosphatase"/>
</dbReference>
<reference evidence="4 5" key="1">
    <citation type="journal article" date="2013" name="ISME J.">
        <title>A metabolic model for members of the genus Tetrasphaera involved in enhanced biological phosphorus removal.</title>
        <authorList>
            <person name="Kristiansen R."/>
            <person name="Nguyen H.T.T."/>
            <person name="Saunders A.M."/>
            <person name="Nielsen J.L."/>
            <person name="Wimmer R."/>
            <person name="Le V.Q."/>
            <person name="McIlroy S.J."/>
            <person name="Petrovski S."/>
            <person name="Seviour R.J."/>
            <person name="Calteau A."/>
            <person name="Nielsen K.L."/>
            <person name="Nielsen P.H."/>
        </authorList>
    </citation>
    <scope>NUCLEOTIDE SEQUENCE [LARGE SCALE GENOMIC DNA]</scope>
    <source>
        <strain evidence="4 5">T1-X7</strain>
    </source>
</reference>
<name>A0A077M2R1_9MICO</name>
<feature type="active site" description="Tele-phosphohistidine intermediate" evidence="1">
    <location>
        <position position="12"/>
    </location>
</feature>
<evidence type="ECO:0000313" key="4">
    <source>
        <dbReference type="EMBL" id="CCH80091.1"/>
    </source>
</evidence>
<evidence type="ECO:0000256" key="2">
    <source>
        <dbReference type="PIRSR" id="PIRSR613078-2"/>
    </source>
</evidence>
<dbReference type="Pfam" id="PF00300">
    <property type="entry name" value="His_Phos_1"/>
    <property type="match status" value="1"/>
</dbReference>
<dbReference type="GO" id="GO:0005737">
    <property type="term" value="C:cytoplasm"/>
    <property type="evidence" value="ECO:0007669"/>
    <property type="project" value="TreeGrafter"/>
</dbReference>
<accession>A0A077M2R1</accession>
<feature type="active site" description="Proton donor/acceptor" evidence="1">
    <location>
        <position position="85"/>
    </location>
</feature>
<dbReference type="PANTHER" id="PTHR48100">
    <property type="entry name" value="BROAD-SPECIFICITY PHOSPHATASE YOR283W-RELATED"/>
    <property type="match status" value="1"/>
</dbReference>
<feature type="binding site" evidence="2">
    <location>
        <begin position="11"/>
        <end position="18"/>
    </location>
    <ligand>
        <name>substrate</name>
    </ligand>
</feature>
<comment type="caution">
    <text evidence="4">The sequence shown here is derived from an EMBL/GenBank/DDBJ whole genome shotgun (WGS) entry which is preliminary data.</text>
</comment>
<feature type="site" description="Transition state stabilizer" evidence="3">
    <location>
        <position position="154"/>
    </location>
</feature>
<dbReference type="SMART" id="SM00855">
    <property type="entry name" value="PGAM"/>
    <property type="match status" value="1"/>
</dbReference>
<dbReference type="EMBL" id="CAJB01000407">
    <property type="protein sequence ID" value="CCH80091.1"/>
    <property type="molecule type" value="Genomic_DNA"/>
</dbReference>
<dbReference type="InterPro" id="IPR029033">
    <property type="entry name" value="His_PPase_superfam"/>
</dbReference>
<dbReference type="STRING" id="1194083.BN12_730017"/>
<dbReference type="RefSeq" id="WP_048552066.1">
    <property type="nucleotide sequence ID" value="NZ_HF570958.1"/>
</dbReference>
<dbReference type="Gene3D" id="3.40.50.1240">
    <property type="entry name" value="Phosphoglycerate mutase-like"/>
    <property type="match status" value="1"/>
</dbReference>
<dbReference type="PANTHER" id="PTHR48100:SF62">
    <property type="entry name" value="GLUCOSYL-3-PHOSPHOGLYCERATE PHOSPHATASE"/>
    <property type="match status" value="1"/>
</dbReference>
<dbReference type="AlphaFoldDB" id="A0A077M2R1"/>
<keyword evidence="5" id="KW-1185">Reference proteome</keyword>
<gene>
    <name evidence="4" type="ORF">BN12_730017</name>
</gene>
<evidence type="ECO:0000256" key="3">
    <source>
        <dbReference type="PIRSR" id="PIRSR613078-3"/>
    </source>
</evidence>
<dbReference type="SUPFAM" id="SSF53254">
    <property type="entry name" value="Phosphoglycerate mutase-like"/>
    <property type="match status" value="1"/>
</dbReference>
<proteinExistence type="predicted"/>
<dbReference type="CDD" id="cd07067">
    <property type="entry name" value="HP_PGM_like"/>
    <property type="match status" value="1"/>
</dbReference>
<dbReference type="OrthoDB" id="4697614at2"/>
<dbReference type="PIRSF" id="PIRSF000709">
    <property type="entry name" value="6PFK_2-Ptase"/>
    <property type="match status" value="1"/>
</dbReference>
<dbReference type="GO" id="GO:0016791">
    <property type="term" value="F:phosphatase activity"/>
    <property type="evidence" value="ECO:0007669"/>
    <property type="project" value="TreeGrafter"/>
</dbReference>
<dbReference type="InterPro" id="IPR013078">
    <property type="entry name" value="His_Pase_superF_clade-1"/>
</dbReference>
<evidence type="ECO:0000256" key="1">
    <source>
        <dbReference type="PIRSR" id="PIRSR613078-1"/>
    </source>
</evidence>
<evidence type="ECO:0000313" key="5">
    <source>
        <dbReference type="Proteomes" id="UP000035721"/>
    </source>
</evidence>
<dbReference type="InterPro" id="IPR001345">
    <property type="entry name" value="PG/BPGM_mutase_AS"/>
</dbReference>
<dbReference type="PROSITE" id="PS00175">
    <property type="entry name" value="PG_MUTASE"/>
    <property type="match status" value="1"/>
</dbReference>
<protein>
    <submittedName>
        <fullName evidence="4">Putative phosphoglycerate mutase</fullName>
    </submittedName>
</protein>
<dbReference type="Proteomes" id="UP000035721">
    <property type="component" value="Unassembled WGS sequence"/>
</dbReference>
<feature type="binding site" evidence="2">
    <location>
        <position position="61"/>
    </location>
    <ligand>
        <name>substrate</name>
    </ligand>
</feature>
<organism evidence="4 5">
    <name type="scientific">Nostocoides japonicum T1-X7</name>
    <dbReference type="NCBI Taxonomy" id="1194083"/>
    <lineage>
        <taxon>Bacteria</taxon>
        <taxon>Bacillati</taxon>
        <taxon>Actinomycetota</taxon>
        <taxon>Actinomycetes</taxon>
        <taxon>Micrococcales</taxon>
        <taxon>Intrasporangiaceae</taxon>
        <taxon>Nostocoides</taxon>
    </lineage>
</organism>
<sequence>MSAVRRVIVLRHGQTGHNAKGIWQGQLDAPLSDKGHAQALAAAAALVHFHPTRVLASDLSRAADTGRDVARACGIPIDLDARWREIHAGQWQGLTNDEVRARFPEERAMHDRGEDFKRGVDGESITDVARRVREALDELLPSMAPGETVVIATHGVSGRAVVAELIGIPQDLAWQRLAGLSNCHWAEVVESGQGWRLRTWNASA</sequence>